<dbReference type="Proteomes" id="UP000184048">
    <property type="component" value="Unassembled WGS sequence"/>
</dbReference>
<name>A0A1M4UFT1_9BACT</name>
<feature type="chain" id="PRO_5012928627" evidence="1">
    <location>
        <begin position="19"/>
        <end position="90"/>
    </location>
</feature>
<accession>A0A1M4UFT1</accession>
<sequence length="90" mass="10050">MKTVLLALICMASFNTKAQSSDSVVTSLIEAKIQVISDYLDKKEHSLQKISEAVAFLTELTSIASEADGKYYGQYHPTVKDKEAWANWSY</sequence>
<dbReference type="RefSeq" id="WP_072833782.1">
    <property type="nucleotide sequence ID" value="NZ_FQUU01000002.1"/>
</dbReference>
<organism evidence="2 3">
    <name type="scientific">Flavisolibacter ginsengisoli DSM 18119</name>
    <dbReference type="NCBI Taxonomy" id="1121884"/>
    <lineage>
        <taxon>Bacteria</taxon>
        <taxon>Pseudomonadati</taxon>
        <taxon>Bacteroidota</taxon>
        <taxon>Chitinophagia</taxon>
        <taxon>Chitinophagales</taxon>
        <taxon>Chitinophagaceae</taxon>
        <taxon>Flavisolibacter</taxon>
    </lineage>
</organism>
<feature type="signal peptide" evidence="1">
    <location>
        <begin position="1"/>
        <end position="18"/>
    </location>
</feature>
<keyword evidence="3" id="KW-1185">Reference proteome</keyword>
<protein>
    <submittedName>
        <fullName evidence="2">Uncharacterized protein</fullName>
    </submittedName>
</protein>
<gene>
    <name evidence="2" type="ORF">SAMN02745131_00634</name>
</gene>
<dbReference type="EMBL" id="FQUU01000002">
    <property type="protein sequence ID" value="SHE55453.1"/>
    <property type="molecule type" value="Genomic_DNA"/>
</dbReference>
<evidence type="ECO:0000256" key="1">
    <source>
        <dbReference type="SAM" id="SignalP"/>
    </source>
</evidence>
<evidence type="ECO:0000313" key="3">
    <source>
        <dbReference type="Proteomes" id="UP000184048"/>
    </source>
</evidence>
<dbReference type="AlphaFoldDB" id="A0A1M4UFT1"/>
<proteinExistence type="predicted"/>
<reference evidence="2 3" key="1">
    <citation type="submission" date="2016-11" db="EMBL/GenBank/DDBJ databases">
        <authorList>
            <person name="Jaros S."/>
            <person name="Januszkiewicz K."/>
            <person name="Wedrychowicz H."/>
        </authorList>
    </citation>
    <scope>NUCLEOTIDE SEQUENCE [LARGE SCALE GENOMIC DNA]</scope>
    <source>
        <strain evidence="2 3">DSM 18119</strain>
    </source>
</reference>
<evidence type="ECO:0000313" key="2">
    <source>
        <dbReference type="EMBL" id="SHE55453.1"/>
    </source>
</evidence>
<keyword evidence="1" id="KW-0732">Signal</keyword>